<feature type="region of interest" description="Disordered" evidence="1">
    <location>
        <begin position="1"/>
        <end position="20"/>
    </location>
</feature>
<protein>
    <submittedName>
        <fullName evidence="2">Uncharacterized protein</fullName>
    </submittedName>
</protein>
<dbReference type="Proteomes" id="UP001157418">
    <property type="component" value="Unassembled WGS sequence"/>
</dbReference>
<sequence>MSSHNPNSSKQNAPNQNVYNQFTLFGYDPLSPPPYRPQMNGVPRYYSQFQMLQQIQFQSQPQTQPSQTQFQFQSQPPFTPSTEILSDSEHEEQKP</sequence>
<evidence type="ECO:0000313" key="3">
    <source>
        <dbReference type="Proteomes" id="UP001157418"/>
    </source>
</evidence>
<reference evidence="2 3" key="1">
    <citation type="submission" date="2022-01" db="EMBL/GenBank/DDBJ databases">
        <authorList>
            <person name="Xiong W."/>
            <person name="Schranz E."/>
        </authorList>
    </citation>
    <scope>NUCLEOTIDE SEQUENCE [LARGE SCALE GENOMIC DNA]</scope>
</reference>
<proteinExistence type="predicted"/>
<dbReference type="EMBL" id="CAKMRJ010005745">
    <property type="protein sequence ID" value="CAH1452064.1"/>
    <property type="molecule type" value="Genomic_DNA"/>
</dbReference>
<organism evidence="2 3">
    <name type="scientific">Lactuca virosa</name>
    <dbReference type="NCBI Taxonomy" id="75947"/>
    <lineage>
        <taxon>Eukaryota</taxon>
        <taxon>Viridiplantae</taxon>
        <taxon>Streptophyta</taxon>
        <taxon>Embryophyta</taxon>
        <taxon>Tracheophyta</taxon>
        <taxon>Spermatophyta</taxon>
        <taxon>Magnoliopsida</taxon>
        <taxon>eudicotyledons</taxon>
        <taxon>Gunneridae</taxon>
        <taxon>Pentapetalae</taxon>
        <taxon>asterids</taxon>
        <taxon>campanulids</taxon>
        <taxon>Asterales</taxon>
        <taxon>Asteraceae</taxon>
        <taxon>Cichorioideae</taxon>
        <taxon>Cichorieae</taxon>
        <taxon>Lactucinae</taxon>
        <taxon>Lactuca</taxon>
    </lineage>
</organism>
<comment type="caution">
    <text evidence="2">The sequence shown here is derived from an EMBL/GenBank/DDBJ whole genome shotgun (WGS) entry which is preliminary data.</text>
</comment>
<accession>A0AAU9PPJ9</accession>
<gene>
    <name evidence="2" type="ORF">LVIROSA_LOCUS37388</name>
</gene>
<keyword evidence="3" id="KW-1185">Reference proteome</keyword>
<feature type="region of interest" description="Disordered" evidence="1">
    <location>
        <begin position="56"/>
        <end position="95"/>
    </location>
</feature>
<dbReference type="AlphaFoldDB" id="A0AAU9PPJ9"/>
<evidence type="ECO:0000313" key="2">
    <source>
        <dbReference type="EMBL" id="CAH1452064.1"/>
    </source>
</evidence>
<feature type="compositionally biased region" description="Low complexity" evidence="1">
    <location>
        <begin position="56"/>
        <end position="82"/>
    </location>
</feature>
<name>A0AAU9PPJ9_9ASTR</name>
<evidence type="ECO:0000256" key="1">
    <source>
        <dbReference type="SAM" id="MobiDB-lite"/>
    </source>
</evidence>